<evidence type="ECO:0000256" key="11">
    <source>
        <dbReference type="ARBA" id="ARBA00036904"/>
    </source>
</evidence>
<dbReference type="GO" id="GO:0009228">
    <property type="term" value="P:thiamine biosynthetic process"/>
    <property type="evidence" value="ECO:0007669"/>
    <property type="project" value="UniProtKB-KW"/>
</dbReference>
<dbReference type="GO" id="GO:0044716">
    <property type="term" value="F:8-oxo-GDP phosphatase activity"/>
    <property type="evidence" value="ECO:0007669"/>
    <property type="project" value="TreeGrafter"/>
</dbReference>
<comment type="catalytic activity">
    <reaction evidence="10">
        <text>8-oxo-dGTP + H2O = 8-oxo-dGMP + diphosphate + H(+)</text>
        <dbReference type="Rhea" id="RHEA:31575"/>
        <dbReference type="ChEBI" id="CHEBI:15377"/>
        <dbReference type="ChEBI" id="CHEBI:15378"/>
        <dbReference type="ChEBI" id="CHEBI:33019"/>
        <dbReference type="ChEBI" id="CHEBI:63224"/>
        <dbReference type="ChEBI" id="CHEBI:77896"/>
        <dbReference type="EC" id="3.6.1.55"/>
    </reaction>
</comment>
<dbReference type="EMBL" id="FOOC01000012">
    <property type="protein sequence ID" value="SFF60900.1"/>
    <property type="molecule type" value="Genomic_DNA"/>
</dbReference>
<dbReference type="InterPro" id="IPR020084">
    <property type="entry name" value="NUDIX_hydrolase_CS"/>
</dbReference>
<keyword evidence="8" id="KW-0460">Magnesium</keyword>
<organism evidence="18 19">
    <name type="scientific">Fontimonas thermophila</name>
    <dbReference type="NCBI Taxonomy" id="1076937"/>
    <lineage>
        <taxon>Bacteria</taxon>
        <taxon>Pseudomonadati</taxon>
        <taxon>Pseudomonadota</taxon>
        <taxon>Gammaproteobacteria</taxon>
        <taxon>Nevskiales</taxon>
        <taxon>Nevskiaceae</taxon>
        <taxon>Fontimonas</taxon>
    </lineage>
</organism>
<comment type="catalytic activity">
    <reaction evidence="11">
        <text>8-oxo-GTP + H2O = 8-oxo-GMP + diphosphate + H(+)</text>
        <dbReference type="Rhea" id="RHEA:67616"/>
        <dbReference type="ChEBI" id="CHEBI:15377"/>
        <dbReference type="ChEBI" id="CHEBI:15378"/>
        <dbReference type="ChEBI" id="CHEBI:33019"/>
        <dbReference type="ChEBI" id="CHEBI:143553"/>
        <dbReference type="ChEBI" id="CHEBI:145694"/>
    </reaction>
</comment>
<evidence type="ECO:0000256" key="4">
    <source>
        <dbReference type="ARBA" id="ARBA00022705"/>
    </source>
</evidence>
<keyword evidence="4" id="KW-0235">DNA replication</keyword>
<accession>A0A1I2K3Z4</accession>
<keyword evidence="3" id="KW-0515">Mutator protein</keyword>
<dbReference type="SUPFAM" id="SSF55811">
    <property type="entry name" value="Nudix"/>
    <property type="match status" value="1"/>
</dbReference>
<evidence type="ECO:0000256" key="5">
    <source>
        <dbReference type="ARBA" id="ARBA00022723"/>
    </source>
</evidence>
<keyword evidence="19" id="KW-1185">Reference proteome</keyword>
<name>A0A1I2K3Z4_9GAMM</name>
<evidence type="ECO:0000259" key="17">
    <source>
        <dbReference type="PROSITE" id="PS51462"/>
    </source>
</evidence>
<dbReference type="SUPFAM" id="SSF51391">
    <property type="entry name" value="Thiamin phosphate synthase"/>
    <property type="match status" value="1"/>
</dbReference>
<dbReference type="GO" id="GO:0035539">
    <property type="term" value="F:8-oxo-7,8-dihydrodeoxyguanosine triphosphate pyrophosphatase activity"/>
    <property type="evidence" value="ECO:0007669"/>
    <property type="project" value="UniProtKB-EC"/>
</dbReference>
<feature type="domain" description="Nudix hydrolase" evidence="17">
    <location>
        <begin position="1"/>
        <end position="118"/>
    </location>
</feature>
<dbReference type="GO" id="GO:0046872">
    <property type="term" value="F:metal ion binding"/>
    <property type="evidence" value="ECO:0007669"/>
    <property type="project" value="UniProtKB-KW"/>
</dbReference>
<dbReference type="Proteomes" id="UP000199771">
    <property type="component" value="Unassembled WGS sequence"/>
</dbReference>
<dbReference type="STRING" id="1076937.SAMN04488120_11220"/>
<dbReference type="GO" id="GO:0044715">
    <property type="term" value="F:8-oxo-dGDP phosphatase activity"/>
    <property type="evidence" value="ECO:0007669"/>
    <property type="project" value="TreeGrafter"/>
</dbReference>
<dbReference type="EC" id="3.6.1.55" evidence="12"/>
<evidence type="ECO:0000313" key="19">
    <source>
        <dbReference type="Proteomes" id="UP000199771"/>
    </source>
</evidence>
<evidence type="ECO:0000256" key="8">
    <source>
        <dbReference type="ARBA" id="ARBA00022842"/>
    </source>
</evidence>
<dbReference type="InterPro" id="IPR000086">
    <property type="entry name" value="NUDIX_hydrolase_dom"/>
</dbReference>
<dbReference type="InterPro" id="IPR047127">
    <property type="entry name" value="MutT-like"/>
</dbReference>
<keyword evidence="9" id="KW-0234">DNA repair</keyword>
<dbReference type="PANTHER" id="PTHR47707">
    <property type="entry name" value="8-OXO-DGTP DIPHOSPHATASE"/>
    <property type="match status" value="1"/>
</dbReference>
<dbReference type="InterPro" id="IPR036206">
    <property type="entry name" value="ThiamineP_synth_sf"/>
</dbReference>
<evidence type="ECO:0000256" key="6">
    <source>
        <dbReference type="ARBA" id="ARBA00022763"/>
    </source>
</evidence>
<dbReference type="GO" id="GO:0006281">
    <property type="term" value="P:DNA repair"/>
    <property type="evidence" value="ECO:0007669"/>
    <property type="project" value="UniProtKB-KW"/>
</dbReference>
<evidence type="ECO:0000256" key="15">
    <source>
        <dbReference type="ARBA" id="ARBA00041979"/>
    </source>
</evidence>
<evidence type="ECO:0000256" key="7">
    <source>
        <dbReference type="ARBA" id="ARBA00022801"/>
    </source>
</evidence>
<evidence type="ECO:0000256" key="13">
    <source>
        <dbReference type="ARBA" id="ARBA00040794"/>
    </source>
</evidence>
<dbReference type="InterPro" id="IPR015797">
    <property type="entry name" value="NUDIX_hydrolase-like_dom_sf"/>
</dbReference>
<dbReference type="NCBIfam" id="NF006530">
    <property type="entry name" value="PRK08999.1"/>
    <property type="match status" value="1"/>
</dbReference>
<evidence type="ECO:0000256" key="1">
    <source>
        <dbReference type="ARBA" id="ARBA00001946"/>
    </source>
</evidence>
<dbReference type="OrthoDB" id="9810648at2"/>
<evidence type="ECO:0000256" key="3">
    <source>
        <dbReference type="ARBA" id="ARBA00022457"/>
    </source>
</evidence>
<comment type="similarity">
    <text evidence="2">Belongs to the Nudix hydrolase family.</text>
</comment>
<dbReference type="PROSITE" id="PS00893">
    <property type="entry name" value="NUDIX_BOX"/>
    <property type="match status" value="1"/>
</dbReference>
<evidence type="ECO:0000256" key="9">
    <source>
        <dbReference type="ARBA" id="ARBA00023204"/>
    </source>
</evidence>
<dbReference type="InterPro" id="IPR020476">
    <property type="entry name" value="Nudix_hydrolase"/>
</dbReference>
<keyword evidence="7" id="KW-0378">Hydrolase</keyword>
<dbReference type="AlphaFoldDB" id="A0A1I2K3Z4"/>
<dbReference type="GO" id="GO:0006260">
    <property type="term" value="P:DNA replication"/>
    <property type="evidence" value="ECO:0007669"/>
    <property type="project" value="UniProtKB-KW"/>
</dbReference>
<evidence type="ECO:0000313" key="18">
    <source>
        <dbReference type="EMBL" id="SFF60900.1"/>
    </source>
</evidence>
<keyword evidence="6" id="KW-0227">DNA damage</keyword>
<dbReference type="Gene3D" id="3.20.20.70">
    <property type="entry name" value="Aldolase class I"/>
    <property type="match status" value="1"/>
</dbReference>
<dbReference type="PRINTS" id="PR00502">
    <property type="entry name" value="NUDIXFAMILY"/>
</dbReference>
<dbReference type="InterPro" id="IPR029119">
    <property type="entry name" value="MutY_C"/>
</dbReference>
<reference evidence="18 19" key="1">
    <citation type="submission" date="2016-10" db="EMBL/GenBank/DDBJ databases">
        <authorList>
            <person name="de Groot N.N."/>
        </authorList>
    </citation>
    <scope>NUCLEOTIDE SEQUENCE [LARGE SCALE GENOMIC DNA]</scope>
    <source>
        <strain evidence="18 19">DSM 23609</strain>
    </source>
</reference>
<dbReference type="InterPro" id="IPR022998">
    <property type="entry name" value="ThiamineP_synth_TenI"/>
</dbReference>
<dbReference type="PANTHER" id="PTHR47707:SF1">
    <property type="entry name" value="NUDIX HYDROLASE FAMILY PROTEIN"/>
    <property type="match status" value="1"/>
</dbReference>
<dbReference type="InterPro" id="IPR013785">
    <property type="entry name" value="Aldolase_TIM"/>
</dbReference>
<evidence type="ECO:0000256" key="2">
    <source>
        <dbReference type="ARBA" id="ARBA00005582"/>
    </source>
</evidence>
<sequence>MQRASGEVLLTQRPAGKIAAGWWEFPGGKIEPGEPARAALDRELDEELGIVSTQARPLIRFRHAYRDRIVLLDTWLVTAYRGELRAREAQAFVWTRPEALRDWPRALPTVAPSVQALLLPEHYVFTPPDATLDRLLDGLGALPPRALLRLRLPALDADAYERLARRVLPLAQAAGLRVVLDRDPELALALGADGWHASAAVMRRLGGRAPLAPMRQFVSCHSVEEVRRAGAAGFDAAVLGTVLPSASHPGAAVLGWEGFAAAAAYAGLPVYAIGGVGPADLPRVFAAYGQGVAGISAYWPV</sequence>
<protein>
    <recommendedName>
        <fullName evidence="13">8-oxo-dGTP diphosphatase</fullName>
        <ecNumber evidence="12">3.6.1.55</ecNumber>
    </recommendedName>
    <alternativeName>
        <fullName evidence="16">7,8-dihydro-8-oxoguanine-triphosphatase</fullName>
    </alternativeName>
    <alternativeName>
        <fullName evidence="15">Mutator protein MutT</fullName>
    </alternativeName>
    <alternativeName>
        <fullName evidence="14">dGTP pyrophosphohydrolase</fullName>
    </alternativeName>
</protein>
<gene>
    <name evidence="18" type="ORF">SAMN04488120_11220</name>
</gene>
<dbReference type="Pfam" id="PF02581">
    <property type="entry name" value="TMP-TENI"/>
    <property type="match status" value="1"/>
</dbReference>
<dbReference type="Pfam" id="PF14815">
    <property type="entry name" value="NUDIX_4"/>
    <property type="match status" value="1"/>
</dbReference>
<proteinExistence type="inferred from homology"/>
<dbReference type="GO" id="GO:0008413">
    <property type="term" value="F:8-oxo-7,8-dihydroguanosine triphosphate pyrophosphatase activity"/>
    <property type="evidence" value="ECO:0007669"/>
    <property type="project" value="TreeGrafter"/>
</dbReference>
<dbReference type="CDD" id="cd03425">
    <property type="entry name" value="NUDIX_MutT_NudA_like"/>
    <property type="match status" value="1"/>
</dbReference>
<evidence type="ECO:0000256" key="12">
    <source>
        <dbReference type="ARBA" id="ARBA00038905"/>
    </source>
</evidence>
<keyword evidence="5" id="KW-0479">Metal-binding</keyword>
<comment type="cofactor">
    <cofactor evidence="1">
        <name>Mg(2+)</name>
        <dbReference type="ChEBI" id="CHEBI:18420"/>
    </cofactor>
</comment>
<dbReference type="Gene3D" id="3.90.79.10">
    <property type="entry name" value="Nucleoside Triphosphate Pyrophosphohydrolase"/>
    <property type="match status" value="1"/>
</dbReference>
<evidence type="ECO:0000256" key="16">
    <source>
        <dbReference type="ARBA" id="ARBA00042798"/>
    </source>
</evidence>
<evidence type="ECO:0000256" key="14">
    <source>
        <dbReference type="ARBA" id="ARBA00041592"/>
    </source>
</evidence>
<evidence type="ECO:0000256" key="10">
    <source>
        <dbReference type="ARBA" id="ARBA00035861"/>
    </source>
</evidence>
<dbReference type="CDD" id="cd00564">
    <property type="entry name" value="TMP_TenI"/>
    <property type="match status" value="1"/>
</dbReference>
<dbReference type="PROSITE" id="PS51462">
    <property type="entry name" value="NUDIX"/>
    <property type="match status" value="1"/>
</dbReference>